<evidence type="ECO:0000313" key="1">
    <source>
        <dbReference type="EMBL" id="KAJ7743772.1"/>
    </source>
</evidence>
<reference evidence="1" key="1">
    <citation type="submission" date="2023-03" db="EMBL/GenBank/DDBJ databases">
        <title>Massive genome expansion in bonnet fungi (Mycena s.s.) driven by repeated elements and novel gene families across ecological guilds.</title>
        <authorList>
            <consortium name="Lawrence Berkeley National Laboratory"/>
            <person name="Harder C.B."/>
            <person name="Miyauchi S."/>
            <person name="Viragh M."/>
            <person name="Kuo A."/>
            <person name="Thoen E."/>
            <person name="Andreopoulos B."/>
            <person name="Lu D."/>
            <person name="Skrede I."/>
            <person name="Drula E."/>
            <person name="Henrissat B."/>
            <person name="Morin E."/>
            <person name="Kohler A."/>
            <person name="Barry K."/>
            <person name="LaButti K."/>
            <person name="Morin E."/>
            <person name="Salamov A."/>
            <person name="Lipzen A."/>
            <person name="Mereny Z."/>
            <person name="Hegedus B."/>
            <person name="Baldrian P."/>
            <person name="Stursova M."/>
            <person name="Weitz H."/>
            <person name="Taylor A."/>
            <person name="Grigoriev I.V."/>
            <person name="Nagy L.G."/>
            <person name="Martin F."/>
            <person name="Kauserud H."/>
        </authorList>
    </citation>
    <scope>NUCLEOTIDE SEQUENCE</scope>
    <source>
        <strain evidence="1">CBHHK182m</strain>
    </source>
</reference>
<protein>
    <submittedName>
        <fullName evidence="1">Uncharacterized protein</fullName>
    </submittedName>
</protein>
<comment type="caution">
    <text evidence="1">The sequence shown here is derived from an EMBL/GenBank/DDBJ whole genome shotgun (WGS) entry which is preliminary data.</text>
</comment>
<name>A0AAD7IKA7_9AGAR</name>
<gene>
    <name evidence="1" type="ORF">B0H16DRAFT_997199</name>
</gene>
<accession>A0AAD7IKA7</accession>
<keyword evidence="2" id="KW-1185">Reference proteome</keyword>
<sequence>MDDTFSESEVYCNQLMRRRRGFPLYVPGPPENLSAEYRRHGVAIGDVGSITPEGIFDFCFNIYLPADHPINDNDVPENFQPLMPYASKDLTSLAYAPGNSALTSSVQKLDLSPFAEFPGGNFVFNCGAPQGAVLALPHGSYLKKLKNLELVREYVATHAESWYKHINGARGRGLQNGSLYLVTGCEKAYSWGMASFYSTNNEFQLEFRATPRADSSIRYQWGGIHGCRDPSQHKSYDPSPKRNIPLNQTTFIHGLSISLGIGIWGKLFGKVGIREIVESRLGSANGNGNMSLAPGSSLFSWALGLPWGGGSIGGKSCAGENGNVVLSDFPPVVKIFHPAEIINDYLLRKIPNATVVMSHDDDWRDILADDPSTGFPVQSVSELLRKIDDEFSITIKDG</sequence>
<organism evidence="1 2">
    <name type="scientific">Mycena metata</name>
    <dbReference type="NCBI Taxonomy" id="1033252"/>
    <lineage>
        <taxon>Eukaryota</taxon>
        <taxon>Fungi</taxon>
        <taxon>Dikarya</taxon>
        <taxon>Basidiomycota</taxon>
        <taxon>Agaricomycotina</taxon>
        <taxon>Agaricomycetes</taxon>
        <taxon>Agaricomycetidae</taxon>
        <taxon>Agaricales</taxon>
        <taxon>Marasmiineae</taxon>
        <taxon>Mycenaceae</taxon>
        <taxon>Mycena</taxon>
    </lineage>
</organism>
<proteinExistence type="predicted"/>
<evidence type="ECO:0000313" key="2">
    <source>
        <dbReference type="Proteomes" id="UP001215598"/>
    </source>
</evidence>
<dbReference type="EMBL" id="JARKIB010000089">
    <property type="protein sequence ID" value="KAJ7743772.1"/>
    <property type="molecule type" value="Genomic_DNA"/>
</dbReference>
<dbReference type="AlphaFoldDB" id="A0AAD7IKA7"/>
<dbReference type="Proteomes" id="UP001215598">
    <property type="component" value="Unassembled WGS sequence"/>
</dbReference>